<keyword evidence="2" id="KW-1185">Reference proteome</keyword>
<name>A0A2T2ZRR1_9PEZI</name>
<organism evidence="1 2">
    <name type="scientific">Coniella lustricola</name>
    <dbReference type="NCBI Taxonomy" id="2025994"/>
    <lineage>
        <taxon>Eukaryota</taxon>
        <taxon>Fungi</taxon>
        <taxon>Dikarya</taxon>
        <taxon>Ascomycota</taxon>
        <taxon>Pezizomycotina</taxon>
        <taxon>Sordariomycetes</taxon>
        <taxon>Sordariomycetidae</taxon>
        <taxon>Diaporthales</taxon>
        <taxon>Schizoparmaceae</taxon>
        <taxon>Coniella</taxon>
    </lineage>
</organism>
<sequence length="170" mass="19080">MATCSHVPTAGQRLAGNGTWQMSGLLTTFSWQGKRSDPIRTDRMGLHHGSRRRLGQTPRCCRPACCTVPSNDTMMLPCRFPFSPAPRPHDCSIAQYVPLRWMRPIDLPPLWLKWSRNRRAAALAGPFFLCASVCLFSRRSKPASAQPKCRGIRRCWQRGSITGDECALLP</sequence>
<proteinExistence type="predicted"/>
<accession>A0A2T2ZRR1</accession>
<reference evidence="1 2" key="1">
    <citation type="journal article" date="2018" name="Mycol. Prog.">
        <title>Coniella lustricola, a new species from submerged detritus.</title>
        <authorList>
            <person name="Raudabaugh D.B."/>
            <person name="Iturriaga T."/>
            <person name="Carver A."/>
            <person name="Mondo S."/>
            <person name="Pangilinan J."/>
            <person name="Lipzen A."/>
            <person name="He G."/>
            <person name="Amirebrahimi M."/>
            <person name="Grigoriev I.V."/>
            <person name="Miller A.N."/>
        </authorList>
    </citation>
    <scope>NUCLEOTIDE SEQUENCE [LARGE SCALE GENOMIC DNA]</scope>
    <source>
        <strain evidence="1 2">B22-T-1</strain>
    </source>
</reference>
<protein>
    <submittedName>
        <fullName evidence="1">Uncharacterized protein</fullName>
    </submittedName>
</protein>
<dbReference type="Proteomes" id="UP000241462">
    <property type="component" value="Unassembled WGS sequence"/>
</dbReference>
<dbReference type="InParanoid" id="A0A2T2ZRR1"/>
<gene>
    <name evidence="1" type="ORF">BD289DRAFT_232490</name>
</gene>
<dbReference type="EMBL" id="KZ678935">
    <property type="protein sequence ID" value="PSR73956.1"/>
    <property type="molecule type" value="Genomic_DNA"/>
</dbReference>
<dbReference type="AlphaFoldDB" id="A0A2T2ZRR1"/>
<evidence type="ECO:0000313" key="1">
    <source>
        <dbReference type="EMBL" id="PSR73956.1"/>
    </source>
</evidence>
<evidence type="ECO:0000313" key="2">
    <source>
        <dbReference type="Proteomes" id="UP000241462"/>
    </source>
</evidence>